<evidence type="ECO:0000256" key="1">
    <source>
        <dbReference type="ARBA" id="ARBA00004141"/>
    </source>
</evidence>
<feature type="transmembrane region" description="Helical" evidence="6">
    <location>
        <begin position="123"/>
        <end position="144"/>
    </location>
</feature>
<feature type="transmembrane region" description="Helical" evidence="6">
    <location>
        <begin position="20"/>
        <end position="41"/>
    </location>
</feature>
<evidence type="ECO:0000259" key="7">
    <source>
        <dbReference type="PROSITE" id="PS51751"/>
    </source>
</evidence>
<comment type="subcellular location">
    <subcellularLocation>
        <location evidence="1">Membrane</location>
        <topology evidence="1">Multi-pass membrane protein</topology>
    </subcellularLocation>
</comment>
<keyword evidence="4 5" id="KW-0472">Membrane</keyword>
<evidence type="ECO:0000313" key="8">
    <source>
        <dbReference type="EMBL" id="KAI9636634.1"/>
    </source>
</evidence>
<proteinExistence type="predicted"/>
<feature type="transmembrane region" description="Helical" evidence="6">
    <location>
        <begin position="193"/>
        <end position="212"/>
    </location>
</feature>
<keyword evidence="2 5" id="KW-0812">Transmembrane</keyword>
<evidence type="ECO:0000256" key="2">
    <source>
        <dbReference type="ARBA" id="ARBA00022692"/>
    </source>
</evidence>
<dbReference type="Pfam" id="PF05241">
    <property type="entry name" value="EBP"/>
    <property type="match status" value="1"/>
</dbReference>
<keyword evidence="3 5" id="KW-1133">Transmembrane helix</keyword>
<dbReference type="PANTHER" id="PTHR31204">
    <property type="entry name" value="SIGMA INTRACELLULAR RECEPTOR 2"/>
    <property type="match status" value="1"/>
</dbReference>
<dbReference type="RefSeq" id="XP_052946411.1">
    <property type="nucleotide sequence ID" value="XM_053093363.1"/>
</dbReference>
<evidence type="ECO:0000256" key="5">
    <source>
        <dbReference type="PROSITE-ProRule" id="PRU01087"/>
    </source>
</evidence>
<keyword evidence="9" id="KW-1185">Reference proteome</keyword>
<dbReference type="EMBL" id="JAKWFO010000005">
    <property type="protein sequence ID" value="KAI9636634.1"/>
    <property type="molecule type" value="Genomic_DNA"/>
</dbReference>
<evidence type="ECO:0000256" key="6">
    <source>
        <dbReference type="SAM" id="Phobius"/>
    </source>
</evidence>
<dbReference type="InterPro" id="IPR051987">
    <property type="entry name" value="Sigma-2_receptor-like"/>
</dbReference>
<name>A0AA38HBI7_9TREE</name>
<dbReference type="GO" id="GO:0016020">
    <property type="term" value="C:membrane"/>
    <property type="evidence" value="ECO:0007669"/>
    <property type="project" value="UniProtKB-SubCell"/>
</dbReference>
<dbReference type="AlphaFoldDB" id="A0AA38HBI7"/>
<gene>
    <name evidence="8" type="ORF">MKK02DRAFT_45339</name>
</gene>
<comment type="caution">
    <text evidence="8">The sequence shown here is derived from an EMBL/GenBank/DDBJ whole genome shotgun (WGS) entry which is preliminary data.</text>
</comment>
<dbReference type="GeneID" id="77732568"/>
<organism evidence="8 9">
    <name type="scientific">Dioszegia hungarica</name>
    <dbReference type="NCBI Taxonomy" id="4972"/>
    <lineage>
        <taxon>Eukaryota</taxon>
        <taxon>Fungi</taxon>
        <taxon>Dikarya</taxon>
        <taxon>Basidiomycota</taxon>
        <taxon>Agaricomycotina</taxon>
        <taxon>Tremellomycetes</taxon>
        <taxon>Tremellales</taxon>
        <taxon>Bulleribasidiaceae</taxon>
        <taxon>Dioszegia</taxon>
    </lineage>
</organism>
<protein>
    <recommendedName>
        <fullName evidence="7">EXPERA domain-containing protein</fullName>
    </recommendedName>
</protein>
<evidence type="ECO:0000313" key="9">
    <source>
        <dbReference type="Proteomes" id="UP001164286"/>
    </source>
</evidence>
<feature type="transmembrane region" description="Helical" evidence="6">
    <location>
        <begin position="61"/>
        <end position="83"/>
    </location>
</feature>
<dbReference type="Proteomes" id="UP001164286">
    <property type="component" value="Unassembled WGS sequence"/>
</dbReference>
<reference evidence="8" key="1">
    <citation type="journal article" date="2022" name="G3 (Bethesda)">
        <title>High quality genome of the basidiomycete yeast Dioszegia hungarica PDD-24b-2 isolated from cloud water.</title>
        <authorList>
            <person name="Jarrige D."/>
            <person name="Haridas S."/>
            <person name="Bleykasten-Grosshans C."/>
            <person name="Joly M."/>
            <person name="Nadalig T."/>
            <person name="Sancelme M."/>
            <person name="Vuilleumier S."/>
            <person name="Grigoriev I.V."/>
            <person name="Amato P."/>
            <person name="Bringel F."/>
        </authorList>
    </citation>
    <scope>NUCLEOTIDE SEQUENCE</scope>
    <source>
        <strain evidence="8">PDD-24b-2</strain>
    </source>
</reference>
<evidence type="ECO:0000256" key="3">
    <source>
        <dbReference type="ARBA" id="ARBA00022989"/>
    </source>
</evidence>
<dbReference type="InterPro" id="IPR033118">
    <property type="entry name" value="EXPERA"/>
</dbReference>
<feature type="transmembrane region" description="Helical" evidence="6">
    <location>
        <begin position="151"/>
        <end position="173"/>
    </location>
</feature>
<dbReference type="GO" id="GO:0005783">
    <property type="term" value="C:endoplasmic reticulum"/>
    <property type="evidence" value="ECO:0007669"/>
    <property type="project" value="TreeGrafter"/>
</dbReference>
<dbReference type="PROSITE" id="PS51751">
    <property type="entry name" value="EXPERA"/>
    <property type="match status" value="1"/>
</dbReference>
<sequence>MAKVVNPPPGSFSFSTEFVVGSLVASAVISYGMAYTILALVPDPKAPPHARGRWTGRKLDLAWFIWFVLHIPITLFIDCQSIYPASIVPKSLSDVTDWYNAFSRDPVLVGVASRSREWAWMNIFLHMEFIIQLPCFILGAWGLWRNDKRVYPLLLLYGTTTATTVVPTLYYVMTETAIPAYTSINRYTFLGTYVPFLLIPAAIVLDMMVRIVRLIGIAEGRGVVVTEIKKRS</sequence>
<evidence type="ECO:0000256" key="4">
    <source>
        <dbReference type="ARBA" id="ARBA00023136"/>
    </source>
</evidence>
<feature type="domain" description="EXPERA" evidence="7">
    <location>
        <begin position="59"/>
        <end position="204"/>
    </location>
</feature>
<accession>A0AA38HBI7</accession>
<dbReference type="PANTHER" id="PTHR31204:SF1">
    <property type="entry name" value="SIGMA INTRACELLULAR RECEPTOR 2"/>
    <property type="match status" value="1"/>
</dbReference>